<evidence type="ECO:0000313" key="2">
    <source>
        <dbReference type="Proteomes" id="UP000257597"/>
    </source>
</evidence>
<accession>A0A345MIY9</accession>
<name>A0A345MIY9_9CAUD</name>
<dbReference type="GeneID" id="54998123"/>
<keyword evidence="2" id="KW-1185">Reference proteome</keyword>
<dbReference type="Proteomes" id="UP000257597">
    <property type="component" value="Segment"/>
</dbReference>
<dbReference type="EMBL" id="MH590603">
    <property type="protein sequence ID" value="AXH70520.1"/>
    <property type="molecule type" value="Genomic_DNA"/>
</dbReference>
<reference evidence="2" key="1">
    <citation type="submission" date="2018-07" db="EMBL/GenBank/DDBJ databases">
        <authorList>
            <person name="Quirk P.G."/>
            <person name="Krulwich T.A."/>
        </authorList>
    </citation>
    <scope>NUCLEOTIDE SEQUENCE [LARGE SCALE GENOMIC DNA]</scope>
</reference>
<gene>
    <name evidence="1" type="primary">134</name>
    <name evidence="1" type="ORF">SEA_DAREDEVIL_134</name>
</gene>
<protein>
    <submittedName>
        <fullName evidence="1">Uncharacterized protein</fullName>
    </submittedName>
</protein>
<organism evidence="1 2">
    <name type="scientific">Gordonia phage Daredevil</name>
    <dbReference type="NCBI Taxonomy" id="2283286"/>
    <lineage>
        <taxon>Viruses</taxon>
        <taxon>Duplodnaviria</taxon>
        <taxon>Heunggongvirae</taxon>
        <taxon>Uroviricota</taxon>
        <taxon>Caudoviricetes</taxon>
        <taxon>Daredevilvirus</taxon>
        <taxon>Daredevilvirus daredevil</taxon>
    </lineage>
</organism>
<dbReference type="RefSeq" id="YP_009807248.1">
    <property type="nucleotide sequence ID" value="NC_048021.1"/>
</dbReference>
<evidence type="ECO:0000313" key="1">
    <source>
        <dbReference type="EMBL" id="AXH70520.1"/>
    </source>
</evidence>
<proteinExistence type="predicted"/>
<sequence length="60" mass="6721">MKVNVNFTVEFDEDEYRESELAVEEDTNRDIREAVKGRALDAVLFGLGDADVSVTLLQST</sequence>
<dbReference type="KEGG" id="vg:54998123"/>